<dbReference type="Pfam" id="PF17854">
    <property type="entry name" value="FtsK_alpha"/>
    <property type="match status" value="1"/>
</dbReference>
<keyword evidence="5" id="KW-0238">DNA-binding</keyword>
<dbReference type="GO" id="GO:0016020">
    <property type="term" value="C:membrane"/>
    <property type="evidence" value="ECO:0007669"/>
    <property type="project" value="UniProtKB-SubCell"/>
</dbReference>
<sequence>MRRNRPQRDRQFNNENVENLRKRESFPFPFEVDGDTGEKIDFTKHDSVRRESISDGEKKNDSNHTFYERRNVKRPTSHTITKARRVPSAIHGTKNPHRKELNSKEIYGEKFKNYNSSLVESIVRKRKEREKRELERQKRLSKLGHSYRLSSSISPLNQSNQQDKQQETNNKTLKEEEKKAPLPFKADLSNKDKRRGPSMTLPPINMLGKEQDMSFLKYNTNDFSVINEILETVGVNGCATSFESNGIIGRYGIKLEPNFKLTHIDEVKRDLEEILEIPNVRIYSQVLGNQNIAIEFPIKESYPIYFKSVFMNSGLKLRKNDFKFVLGKTVDNKIFSYELRKAGHILIYGDSEQHKNVLDSVLLSMLMNHTSNEFQFKIYADELSLNHYEKLPQHIGNIQSVLENDALHDIIDELNKRNVQFRRAHVRNIQSFNTRVKSESRKSTMIVYIDNVADLFESNNVDAMRAVVQILKQGKALGIHLILNHSRPEISIRYELLHMLQTKISYYDKKSTVIDGTDKLIKGNDVLVTIPTSNRPVRLNLAIAEDQTKQDIIDYISKTEDER</sequence>
<feature type="domain" description="FtsK alpha" evidence="8">
    <location>
        <begin position="201"/>
        <end position="297"/>
    </location>
</feature>
<feature type="region of interest" description="Disordered" evidence="6">
    <location>
        <begin position="124"/>
        <end position="204"/>
    </location>
</feature>
<feature type="region of interest" description="Disordered" evidence="6">
    <location>
        <begin position="1"/>
        <end position="104"/>
    </location>
</feature>
<organism evidence="9 10">
    <name type="scientific">Phocicoccus schoeneichii</name>
    <dbReference type="NCBI Taxonomy" id="1812261"/>
    <lineage>
        <taxon>Bacteria</taxon>
        <taxon>Bacillati</taxon>
        <taxon>Bacillota</taxon>
        <taxon>Bacilli</taxon>
        <taxon>Bacillales</taxon>
        <taxon>Salinicoccaceae</taxon>
        <taxon>Phocicoccus</taxon>
    </lineage>
</organism>
<evidence type="ECO:0000259" key="7">
    <source>
        <dbReference type="Pfam" id="PF01580"/>
    </source>
</evidence>
<dbReference type="RefSeq" id="WP_186088282.1">
    <property type="nucleotide sequence ID" value="NZ_BMDB01000001.1"/>
</dbReference>
<evidence type="ECO:0000256" key="6">
    <source>
        <dbReference type="SAM" id="MobiDB-lite"/>
    </source>
</evidence>
<gene>
    <name evidence="9" type="primary">sftA</name>
    <name evidence="9" type="ORF">JEOSCH030_01473</name>
</gene>
<dbReference type="InterPro" id="IPR050206">
    <property type="entry name" value="FtsK/SpoIIIE/SftA"/>
</dbReference>
<name>A0A6V7RK89_9BACL</name>
<dbReference type="Proteomes" id="UP000521032">
    <property type="component" value="Unassembled WGS sequence"/>
</dbReference>
<dbReference type="InterPro" id="IPR027417">
    <property type="entry name" value="P-loop_NTPase"/>
</dbReference>
<feature type="compositionally biased region" description="Basic and acidic residues" evidence="6">
    <location>
        <begin position="1"/>
        <end position="25"/>
    </location>
</feature>
<comment type="similarity">
    <text evidence="2">Belongs to the FtsK/SpoIIIE/SftA family.</text>
</comment>
<accession>A0A6V7RK89</accession>
<feature type="domain" description="FtsK" evidence="7">
    <location>
        <begin position="309"/>
        <end position="488"/>
    </location>
</feature>
<dbReference type="Gene3D" id="3.30.980.40">
    <property type="match status" value="1"/>
</dbReference>
<evidence type="ECO:0000256" key="5">
    <source>
        <dbReference type="ARBA" id="ARBA00023125"/>
    </source>
</evidence>
<dbReference type="PANTHER" id="PTHR22683">
    <property type="entry name" value="SPORULATION PROTEIN RELATED"/>
    <property type="match status" value="1"/>
</dbReference>
<dbReference type="AlphaFoldDB" id="A0A6V7RK89"/>
<feature type="compositionally biased region" description="Basic and acidic residues" evidence="6">
    <location>
        <begin position="36"/>
        <end position="70"/>
    </location>
</feature>
<dbReference type="GO" id="GO:0003677">
    <property type="term" value="F:DNA binding"/>
    <property type="evidence" value="ECO:0007669"/>
    <property type="project" value="UniProtKB-KW"/>
</dbReference>
<evidence type="ECO:0000313" key="10">
    <source>
        <dbReference type="Proteomes" id="UP000521032"/>
    </source>
</evidence>
<dbReference type="InterPro" id="IPR002543">
    <property type="entry name" value="FtsK_dom"/>
</dbReference>
<keyword evidence="10" id="KW-1185">Reference proteome</keyword>
<feature type="compositionally biased region" description="Basic residues" evidence="6">
    <location>
        <begin position="71"/>
        <end position="85"/>
    </location>
</feature>
<dbReference type="Pfam" id="PF01580">
    <property type="entry name" value="FtsK_SpoIIIE"/>
    <property type="match status" value="1"/>
</dbReference>
<evidence type="ECO:0000256" key="2">
    <source>
        <dbReference type="ARBA" id="ARBA00006474"/>
    </source>
</evidence>
<dbReference type="InterPro" id="IPR041027">
    <property type="entry name" value="FtsK_alpha"/>
</dbReference>
<evidence type="ECO:0000256" key="1">
    <source>
        <dbReference type="ARBA" id="ARBA00004141"/>
    </source>
</evidence>
<evidence type="ECO:0000256" key="3">
    <source>
        <dbReference type="ARBA" id="ARBA00022741"/>
    </source>
</evidence>
<evidence type="ECO:0000256" key="4">
    <source>
        <dbReference type="ARBA" id="ARBA00022840"/>
    </source>
</evidence>
<proteinExistence type="inferred from homology"/>
<evidence type="ECO:0000259" key="8">
    <source>
        <dbReference type="Pfam" id="PF17854"/>
    </source>
</evidence>
<reference evidence="9 10" key="1">
    <citation type="submission" date="2020-07" db="EMBL/GenBank/DDBJ databases">
        <authorList>
            <person name="Criscuolo A."/>
        </authorList>
    </citation>
    <scope>NUCLEOTIDE SEQUENCE [LARGE SCALE GENOMIC DNA]</scope>
    <source>
        <strain evidence="10">CIP 111030</strain>
    </source>
</reference>
<feature type="compositionally biased region" description="Polar residues" evidence="6">
    <location>
        <begin position="148"/>
        <end position="163"/>
    </location>
</feature>
<evidence type="ECO:0000313" key="9">
    <source>
        <dbReference type="EMBL" id="CAD2078200.1"/>
    </source>
</evidence>
<protein>
    <submittedName>
        <fullName evidence="9">DNA translocase SftA</fullName>
    </submittedName>
</protein>
<dbReference type="Gene3D" id="3.40.50.300">
    <property type="entry name" value="P-loop containing nucleotide triphosphate hydrolases"/>
    <property type="match status" value="1"/>
</dbReference>
<comment type="subcellular location">
    <subcellularLocation>
        <location evidence="1">Membrane</location>
        <topology evidence="1">Multi-pass membrane protein</topology>
    </subcellularLocation>
</comment>
<comment type="caution">
    <text evidence="9">The sequence shown here is derived from an EMBL/GenBank/DDBJ whole genome shotgun (WGS) entry which is preliminary data.</text>
</comment>
<dbReference type="GO" id="GO:0005524">
    <property type="term" value="F:ATP binding"/>
    <property type="evidence" value="ECO:0007669"/>
    <property type="project" value="UniProtKB-KW"/>
</dbReference>
<keyword evidence="4" id="KW-0067">ATP-binding</keyword>
<dbReference type="PANTHER" id="PTHR22683:SF41">
    <property type="entry name" value="DNA TRANSLOCASE FTSK"/>
    <property type="match status" value="1"/>
</dbReference>
<keyword evidence="3" id="KW-0547">Nucleotide-binding</keyword>
<dbReference type="EMBL" id="CAJEWE010000010">
    <property type="protein sequence ID" value="CAD2078200.1"/>
    <property type="molecule type" value="Genomic_DNA"/>
</dbReference>